<dbReference type="InterPro" id="IPR021109">
    <property type="entry name" value="Peptidase_aspartic_dom_sf"/>
</dbReference>
<dbReference type="SUPFAM" id="SSF50630">
    <property type="entry name" value="Acid proteases"/>
    <property type="match status" value="1"/>
</dbReference>
<dbReference type="STRING" id="36646.A0A1V6UJ29"/>
<evidence type="ECO:0000256" key="1">
    <source>
        <dbReference type="ARBA" id="ARBA00007447"/>
    </source>
</evidence>
<proteinExistence type="inferred from homology"/>
<keyword evidence="3" id="KW-0732">Signal</keyword>
<protein>
    <recommendedName>
        <fullName evidence="4">Peptidase A1 domain-containing protein</fullName>
    </recommendedName>
</protein>
<evidence type="ECO:0000313" key="5">
    <source>
        <dbReference type="EMBL" id="OQE38438.1"/>
    </source>
</evidence>
<feature type="chain" id="PRO_5012551323" description="Peptidase A1 domain-containing protein" evidence="3">
    <location>
        <begin position="20"/>
        <end position="454"/>
    </location>
</feature>
<dbReference type="Pfam" id="PF00026">
    <property type="entry name" value="Asp"/>
    <property type="match status" value="1"/>
</dbReference>
<dbReference type="PANTHER" id="PTHR47966:SF65">
    <property type="entry name" value="ASPARTIC-TYPE ENDOPEPTIDASE"/>
    <property type="match status" value="1"/>
</dbReference>
<organism evidence="5 6">
    <name type="scientific">Penicillium coprophilum</name>
    <dbReference type="NCBI Taxonomy" id="36646"/>
    <lineage>
        <taxon>Eukaryota</taxon>
        <taxon>Fungi</taxon>
        <taxon>Dikarya</taxon>
        <taxon>Ascomycota</taxon>
        <taxon>Pezizomycotina</taxon>
        <taxon>Eurotiomycetes</taxon>
        <taxon>Eurotiomycetidae</taxon>
        <taxon>Eurotiales</taxon>
        <taxon>Aspergillaceae</taxon>
        <taxon>Penicillium</taxon>
    </lineage>
</organism>
<dbReference type="GO" id="GO:0004190">
    <property type="term" value="F:aspartic-type endopeptidase activity"/>
    <property type="evidence" value="ECO:0007669"/>
    <property type="project" value="InterPro"/>
</dbReference>
<keyword evidence="2" id="KW-0378">Hydrolase</keyword>
<evidence type="ECO:0000256" key="2">
    <source>
        <dbReference type="ARBA" id="ARBA00022801"/>
    </source>
</evidence>
<dbReference type="Gene3D" id="2.40.70.10">
    <property type="entry name" value="Acid Proteases"/>
    <property type="match status" value="2"/>
</dbReference>
<reference evidence="6" key="1">
    <citation type="journal article" date="2017" name="Nat. Microbiol.">
        <title>Global analysis of biosynthetic gene clusters reveals vast potential of secondary metabolite production in Penicillium species.</title>
        <authorList>
            <person name="Nielsen J.C."/>
            <person name="Grijseels S."/>
            <person name="Prigent S."/>
            <person name="Ji B."/>
            <person name="Dainat J."/>
            <person name="Nielsen K.F."/>
            <person name="Frisvad J.C."/>
            <person name="Workman M."/>
            <person name="Nielsen J."/>
        </authorList>
    </citation>
    <scope>NUCLEOTIDE SEQUENCE [LARGE SCALE GENOMIC DNA]</scope>
    <source>
        <strain evidence="6">IBT 31321</strain>
    </source>
</reference>
<comment type="similarity">
    <text evidence="1">Belongs to the peptidase A1 family.</text>
</comment>
<dbReference type="Proteomes" id="UP000191500">
    <property type="component" value="Unassembled WGS sequence"/>
</dbReference>
<dbReference type="InterPro" id="IPR033121">
    <property type="entry name" value="PEPTIDASE_A1"/>
</dbReference>
<comment type="caution">
    <text evidence="5">The sequence shown here is derived from an EMBL/GenBank/DDBJ whole genome shotgun (WGS) entry which is preliminary data.</text>
</comment>
<dbReference type="AlphaFoldDB" id="A0A1V6UJ29"/>
<sequence>MRQSLLTALAWSNWASASANVHTFPVQRDVPAVVGMDLYGREVSRPLMKRDTATLGTDMFNHISNTVNVSIGTPPQSVGMMVDFLTATFDVFYEDTRWTKSECREIRYCALYGSYNATKSTSNVTKEIPNRWGDPYEEFTDTVTLGGTKVKNVELRRLTIEYGNYNSIGLSPNNESFPYQLVDRGLIRSPSFSLWGNSSEEGGAGILFGGINKAKYHGPLQAYSFNKTWGSVSIPLSKFQVQTESETPTNYTLSSSKPYMLSAQYIITTLPKDAVLRMYQDYNISYVGWNDDDPQFGLLPCSRQYTETRTVSLFFGNATISANWSDLFVPWGSADSERCSFLIQPEDDLNSSYAGRIGTKFSERMYMTINYNNAFVGVAALNENPGPDDIVEIGDGPEIPDAVGDFPTSIVPYKKPKPTVSMSTSTSTGLASMPTYMPGGMFVGVAGAALVAAL</sequence>
<feature type="signal peptide" evidence="3">
    <location>
        <begin position="1"/>
        <end position="19"/>
    </location>
</feature>
<feature type="domain" description="Peptidase A1" evidence="4">
    <location>
        <begin position="65"/>
        <end position="379"/>
    </location>
</feature>
<dbReference type="InterPro" id="IPR001461">
    <property type="entry name" value="Aspartic_peptidase_A1"/>
</dbReference>
<dbReference type="EMBL" id="MDDG01000008">
    <property type="protein sequence ID" value="OQE38438.1"/>
    <property type="molecule type" value="Genomic_DNA"/>
</dbReference>
<evidence type="ECO:0000256" key="3">
    <source>
        <dbReference type="SAM" id="SignalP"/>
    </source>
</evidence>
<gene>
    <name evidence="5" type="ORF">PENCOP_c008G08628</name>
</gene>
<keyword evidence="6" id="KW-1185">Reference proteome</keyword>
<dbReference type="PROSITE" id="PS51767">
    <property type="entry name" value="PEPTIDASE_A1"/>
    <property type="match status" value="1"/>
</dbReference>
<name>A0A1V6UJ29_9EURO</name>
<evidence type="ECO:0000259" key="4">
    <source>
        <dbReference type="PROSITE" id="PS51767"/>
    </source>
</evidence>
<dbReference type="GO" id="GO:0006508">
    <property type="term" value="P:proteolysis"/>
    <property type="evidence" value="ECO:0007669"/>
    <property type="project" value="InterPro"/>
</dbReference>
<accession>A0A1V6UJ29</accession>
<dbReference type="PANTHER" id="PTHR47966">
    <property type="entry name" value="BETA-SITE APP-CLEAVING ENZYME, ISOFORM A-RELATED"/>
    <property type="match status" value="1"/>
</dbReference>
<evidence type="ECO:0000313" key="6">
    <source>
        <dbReference type="Proteomes" id="UP000191500"/>
    </source>
</evidence>